<proteinExistence type="predicted"/>
<reference evidence="1 2" key="1">
    <citation type="journal article" name="Sci. Rep.">
        <title>Telomere-to-telomere assembled and centromere annotated genomes of the two main subspecies of the button mushroom Agaricus bisporus reveal especially polymorphic chromosome ends.</title>
        <authorList>
            <person name="Sonnenberg A.S.M."/>
            <person name="Sedaghat-Telgerd N."/>
            <person name="Lavrijssen B."/>
            <person name="Ohm R.A."/>
            <person name="Hendrickx P.M."/>
            <person name="Scholtmeijer K."/>
            <person name="Baars J.J.P."/>
            <person name="van Peer A."/>
        </authorList>
    </citation>
    <scope>NUCLEOTIDE SEQUENCE [LARGE SCALE GENOMIC DNA]</scope>
    <source>
        <strain evidence="1 2">H119_p4</strain>
    </source>
</reference>
<dbReference type="PANTHER" id="PTHR43550">
    <property type="entry name" value="3-KETODIHYDROSPHINGOSINE REDUCTASE"/>
    <property type="match status" value="1"/>
</dbReference>
<dbReference type="Gene3D" id="3.40.50.720">
    <property type="entry name" value="NAD(P)-binding Rossmann-like Domain"/>
    <property type="match status" value="1"/>
</dbReference>
<evidence type="ECO:0000313" key="2">
    <source>
        <dbReference type="Proteomes" id="UP000629468"/>
    </source>
</evidence>
<dbReference type="InterPro" id="IPR036291">
    <property type="entry name" value="NAD(P)-bd_dom_sf"/>
</dbReference>
<dbReference type="GO" id="GO:0005789">
    <property type="term" value="C:endoplasmic reticulum membrane"/>
    <property type="evidence" value="ECO:0007669"/>
    <property type="project" value="TreeGrafter"/>
</dbReference>
<dbReference type="SUPFAM" id="SSF51735">
    <property type="entry name" value="NAD(P)-binding Rossmann-fold domains"/>
    <property type="match status" value="1"/>
</dbReference>
<dbReference type="Proteomes" id="UP000629468">
    <property type="component" value="Unassembled WGS sequence"/>
</dbReference>
<dbReference type="InterPro" id="IPR002347">
    <property type="entry name" value="SDR_fam"/>
</dbReference>
<evidence type="ECO:0008006" key="3">
    <source>
        <dbReference type="Google" id="ProtNLM"/>
    </source>
</evidence>
<name>A0A8H7EXH6_AGABI</name>
<dbReference type="GO" id="GO:0047560">
    <property type="term" value="F:3-dehydrosphinganine reductase activity"/>
    <property type="evidence" value="ECO:0007669"/>
    <property type="project" value="TreeGrafter"/>
</dbReference>
<organism evidence="1 2">
    <name type="scientific">Agaricus bisporus var. burnettii</name>
    <dbReference type="NCBI Taxonomy" id="192524"/>
    <lineage>
        <taxon>Eukaryota</taxon>
        <taxon>Fungi</taxon>
        <taxon>Dikarya</taxon>
        <taxon>Basidiomycota</taxon>
        <taxon>Agaricomycotina</taxon>
        <taxon>Agaricomycetes</taxon>
        <taxon>Agaricomycetidae</taxon>
        <taxon>Agaricales</taxon>
        <taxon>Agaricineae</taxon>
        <taxon>Agaricaceae</taxon>
        <taxon>Agaricus</taxon>
    </lineage>
</organism>
<evidence type="ECO:0000313" key="1">
    <source>
        <dbReference type="EMBL" id="KAF7761605.1"/>
    </source>
</evidence>
<dbReference type="PANTHER" id="PTHR43550:SF3">
    <property type="entry name" value="3-KETODIHYDROSPHINGOSINE REDUCTASE"/>
    <property type="match status" value="1"/>
</dbReference>
<dbReference type="Pfam" id="PF00106">
    <property type="entry name" value="adh_short"/>
    <property type="match status" value="1"/>
</dbReference>
<dbReference type="PRINTS" id="PR00081">
    <property type="entry name" value="GDHRDH"/>
</dbReference>
<protein>
    <recommendedName>
        <fullName evidence="3">Oxidoreductase</fullName>
    </recommendedName>
</protein>
<comment type="caution">
    <text evidence="1">The sequence shown here is derived from an EMBL/GenBank/DDBJ whole genome shotgun (WGS) entry which is preliminary data.</text>
</comment>
<gene>
    <name evidence="1" type="ORF">Agabi119p4_9597</name>
</gene>
<accession>A0A8H7EXH6</accession>
<sequence>MFGLFSSKWNPDGQHCYITGGSSGLGLSLAKILARKGANISIVARSQKKLDAALKEIEAERQTPNQKFRVYSFALDTAKASTDALEAVCEPYNGETPDATFTCAGASRPMFFVEMTDEDLIKGMNDGYWIQAWTAWAVSKKMVRQGRKGKITLVSSTLGFMSIIGYASYSPAKHALRALADSLHSELILYGINVHIYFPPTMYTPGYEEENKTKPKITLKIEETDAGATPDQAASALFQGVVKGQAHIAGDLITNLFRASTRGATPKNNFIVDGFYDVVAFFATPVWRASVDKTVAAHATEHRQYLRDRGFYS</sequence>
<dbReference type="FunFam" id="3.40.50.720:FF:000468">
    <property type="entry name" value="Short-chain dehydrogenase, putative"/>
    <property type="match status" value="1"/>
</dbReference>
<dbReference type="AlphaFoldDB" id="A0A8H7EXH6"/>
<dbReference type="GO" id="GO:0030148">
    <property type="term" value="P:sphingolipid biosynthetic process"/>
    <property type="evidence" value="ECO:0007669"/>
    <property type="project" value="TreeGrafter"/>
</dbReference>
<dbReference type="GO" id="GO:0006666">
    <property type="term" value="P:3-keto-sphinganine metabolic process"/>
    <property type="evidence" value="ECO:0007669"/>
    <property type="project" value="TreeGrafter"/>
</dbReference>
<dbReference type="EMBL" id="JABXXO010000013">
    <property type="protein sequence ID" value="KAF7761605.1"/>
    <property type="molecule type" value="Genomic_DNA"/>
</dbReference>